<dbReference type="OrthoDB" id="5313204at2759"/>
<dbReference type="EMBL" id="CAJPDS010000010">
    <property type="protein sequence ID" value="CAF9911771.1"/>
    <property type="molecule type" value="Genomic_DNA"/>
</dbReference>
<accession>A0A8H3EQY2</accession>
<keyword evidence="2" id="KW-1185">Reference proteome</keyword>
<proteinExistence type="predicted"/>
<dbReference type="Proteomes" id="UP000664521">
    <property type="component" value="Unassembled WGS sequence"/>
</dbReference>
<evidence type="ECO:0000313" key="2">
    <source>
        <dbReference type="Proteomes" id="UP000664521"/>
    </source>
</evidence>
<protein>
    <submittedName>
        <fullName evidence="1">Uncharacterized protein</fullName>
    </submittedName>
</protein>
<comment type="caution">
    <text evidence="1">The sequence shown here is derived from an EMBL/GenBank/DDBJ whole genome shotgun (WGS) entry which is preliminary data.</text>
</comment>
<dbReference type="AlphaFoldDB" id="A0A8H3EQY2"/>
<name>A0A8H3EQY2_9LECA</name>
<gene>
    <name evidence="1" type="ORF">HETSPECPRED_000439</name>
</gene>
<reference evidence="1" key="1">
    <citation type="submission" date="2021-03" db="EMBL/GenBank/DDBJ databases">
        <authorList>
            <person name="Tagirdzhanova G."/>
        </authorList>
    </citation>
    <scope>NUCLEOTIDE SEQUENCE</scope>
</reference>
<evidence type="ECO:0000313" key="1">
    <source>
        <dbReference type="EMBL" id="CAF9911771.1"/>
    </source>
</evidence>
<organism evidence="1 2">
    <name type="scientific">Heterodermia speciosa</name>
    <dbReference type="NCBI Taxonomy" id="116794"/>
    <lineage>
        <taxon>Eukaryota</taxon>
        <taxon>Fungi</taxon>
        <taxon>Dikarya</taxon>
        <taxon>Ascomycota</taxon>
        <taxon>Pezizomycotina</taxon>
        <taxon>Lecanoromycetes</taxon>
        <taxon>OSLEUM clade</taxon>
        <taxon>Lecanoromycetidae</taxon>
        <taxon>Caliciales</taxon>
        <taxon>Physciaceae</taxon>
        <taxon>Heterodermia</taxon>
    </lineage>
</organism>
<sequence>MEALKRKVMPRRYSMKEGSTDYHNYEEADEETQKHLEKEFAEAEKNGWAEGKPGSFLNRLISHGNKKTEEELRASAASGRS</sequence>